<keyword evidence="2" id="KW-1185">Reference proteome</keyword>
<reference evidence="2" key="1">
    <citation type="journal article" date="2019" name="Int. J. Syst. Evol. Microbiol.">
        <title>The Global Catalogue of Microorganisms (GCM) 10K type strain sequencing project: providing services to taxonomists for standard genome sequencing and annotation.</title>
        <authorList>
            <consortium name="The Broad Institute Genomics Platform"/>
            <consortium name="The Broad Institute Genome Sequencing Center for Infectious Disease"/>
            <person name="Wu L."/>
            <person name="Ma J."/>
        </authorList>
    </citation>
    <scope>NUCLEOTIDE SEQUENCE [LARGE SCALE GENOMIC DNA]</scope>
    <source>
        <strain evidence="2">NBRC 111368</strain>
    </source>
</reference>
<dbReference type="InterPro" id="IPR027417">
    <property type="entry name" value="P-loop_NTPase"/>
</dbReference>
<sequence length="264" mass="29780">MMPRRIILHPGFHKTGTSSLQATLRANRSVLRPHVALRLRWQMKDLLHATRGYSTWRDPLTLLKAEHRFDALLDALPRMPRRTLILSAEELAGHLPGRGDLADYSAAPELLDSFTRSLRQRFPRAEIMVYLSTRDPAEWIASAYWEHVKASSMTLDLAEFTARYAPAADLDTVVETITRRLPCPVHHARLETCRDLPLGPATPLLDLCELPPEVMAQLTLPPPENRRLPADLLQALLDANRQHPDDPQARRRAKTALLTQAGTA</sequence>
<gene>
    <name evidence="1" type="ORF">ACFQAU_06165</name>
</gene>
<dbReference type="EMBL" id="JBHSWA010000001">
    <property type="protein sequence ID" value="MFC6641387.1"/>
    <property type="molecule type" value="Genomic_DNA"/>
</dbReference>
<accession>A0ABW1YVV6</accession>
<name>A0ABW1YVV6_9RHOB</name>
<dbReference type="SUPFAM" id="SSF52540">
    <property type="entry name" value="P-loop containing nucleoside triphosphate hydrolases"/>
    <property type="match status" value="1"/>
</dbReference>
<evidence type="ECO:0000313" key="2">
    <source>
        <dbReference type="Proteomes" id="UP001596403"/>
    </source>
</evidence>
<dbReference type="Proteomes" id="UP001596403">
    <property type="component" value="Unassembled WGS sequence"/>
</dbReference>
<proteinExistence type="predicted"/>
<evidence type="ECO:0008006" key="3">
    <source>
        <dbReference type="Google" id="ProtNLM"/>
    </source>
</evidence>
<dbReference type="RefSeq" id="WP_386281207.1">
    <property type="nucleotide sequence ID" value="NZ_JBHSWA010000001.1"/>
</dbReference>
<evidence type="ECO:0000313" key="1">
    <source>
        <dbReference type="EMBL" id="MFC6641387.1"/>
    </source>
</evidence>
<protein>
    <recommendedName>
        <fullName evidence="3">Sulfotransferase family protein</fullName>
    </recommendedName>
</protein>
<organism evidence="1 2">
    <name type="scientific">Sulfitobacter profundi</name>
    <dbReference type="NCBI Taxonomy" id="2679961"/>
    <lineage>
        <taxon>Bacteria</taxon>
        <taxon>Pseudomonadati</taxon>
        <taxon>Pseudomonadota</taxon>
        <taxon>Alphaproteobacteria</taxon>
        <taxon>Rhodobacterales</taxon>
        <taxon>Roseobacteraceae</taxon>
        <taxon>Sulfitobacter</taxon>
    </lineage>
</organism>
<dbReference type="Gene3D" id="3.40.50.300">
    <property type="entry name" value="P-loop containing nucleotide triphosphate hydrolases"/>
    <property type="match status" value="1"/>
</dbReference>
<comment type="caution">
    <text evidence="1">The sequence shown here is derived from an EMBL/GenBank/DDBJ whole genome shotgun (WGS) entry which is preliminary data.</text>
</comment>